<name>A0A0F9BTX4_9ZZZZ</name>
<gene>
    <name evidence="1" type="ORF">LCGC14_2486450</name>
</gene>
<evidence type="ECO:0000313" key="1">
    <source>
        <dbReference type="EMBL" id="KKL17347.1"/>
    </source>
</evidence>
<reference evidence="1" key="1">
    <citation type="journal article" date="2015" name="Nature">
        <title>Complex archaea that bridge the gap between prokaryotes and eukaryotes.</title>
        <authorList>
            <person name="Spang A."/>
            <person name="Saw J.H."/>
            <person name="Jorgensen S.L."/>
            <person name="Zaremba-Niedzwiedzka K."/>
            <person name="Martijn J."/>
            <person name="Lind A.E."/>
            <person name="van Eijk R."/>
            <person name="Schleper C."/>
            <person name="Guy L."/>
            <person name="Ettema T.J."/>
        </authorList>
    </citation>
    <scope>NUCLEOTIDE SEQUENCE</scope>
</reference>
<dbReference type="AlphaFoldDB" id="A0A0F9BTX4"/>
<protein>
    <submittedName>
        <fullName evidence="1">Uncharacterized protein</fullName>
    </submittedName>
</protein>
<comment type="caution">
    <text evidence="1">The sequence shown here is derived from an EMBL/GenBank/DDBJ whole genome shotgun (WGS) entry which is preliminary data.</text>
</comment>
<dbReference type="EMBL" id="LAZR01039293">
    <property type="protein sequence ID" value="KKL17347.1"/>
    <property type="molecule type" value="Genomic_DNA"/>
</dbReference>
<proteinExistence type="predicted"/>
<accession>A0A0F9BTX4</accession>
<organism evidence="1">
    <name type="scientific">marine sediment metagenome</name>
    <dbReference type="NCBI Taxonomy" id="412755"/>
    <lineage>
        <taxon>unclassified sequences</taxon>
        <taxon>metagenomes</taxon>
        <taxon>ecological metagenomes</taxon>
    </lineage>
</organism>
<sequence>MHKTTTKYAKEWASEQVLLFYERYTRATDLLAKIASIPTSQLLEGMTWSLASENQVNWIAYKRLIKGLRGDNWDNYKHLPVKMRRAYLTIVRSNAQDEAIVLLDGAKVLDLQFDLSFL</sequence>